<dbReference type="Pfam" id="PF13439">
    <property type="entry name" value="Glyco_transf_4"/>
    <property type="match status" value="1"/>
</dbReference>
<dbReference type="PANTHER" id="PTHR45947">
    <property type="entry name" value="SULFOQUINOVOSYL TRANSFERASE SQD2"/>
    <property type="match status" value="1"/>
</dbReference>
<reference evidence="2 3" key="1">
    <citation type="submission" date="2019-02" db="EMBL/GenBank/DDBJ databases">
        <title>Deep-cultivation of Planctomycetes and their phenomic and genomic characterization uncovers novel biology.</title>
        <authorList>
            <person name="Wiegand S."/>
            <person name="Jogler M."/>
            <person name="Boedeker C."/>
            <person name="Pinto D."/>
            <person name="Vollmers J."/>
            <person name="Rivas-Marin E."/>
            <person name="Kohn T."/>
            <person name="Peeters S.H."/>
            <person name="Heuer A."/>
            <person name="Rast P."/>
            <person name="Oberbeckmann S."/>
            <person name="Bunk B."/>
            <person name="Jeske O."/>
            <person name="Meyerdierks A."/>
            <person name="Storesund J.E."/>
            <person name="Kallscheuer N."/>
            <person name="Luecker S."/>
            <person name="Lage O.M."/>
            <person name="Pohl T."/>
            <person name="Merkel B.J."/>
            <person name="Hornburger P."/>
            <person name="Mueller R.-W."/>
            <person name="Bruemmer F."/>
            <person name="Labrenz M."/>
            <person name="Spormann A.M."/>
            <person name="Op den Camp H."/>
            <person name="Overmann J."/>
            <person name="Amann R."/>
            <person name="Jetten M.S.M."/>
            <person name="Mascher T."/>
            <person name="Medema M.H."/>
            <person name="Devos D.P."/>
            <person name="Kaster A.-K."/>
            <person name="Ovreas L."/>
            <person name="Rohde M."/>
            <person name="Galperin M.Y."/>
            <person name="Jogler C."/>
        </authorList>
    </citation>
    <scope>NUCLEOTIDE SEQUENCE [LARGE SCALE GENOMIC DNA]</scope>
    <source>
        <strain evidence="2 3">KS4</strain>
    </source>
</reference>
<accession>A0A517YQ00</accession>
<dbReference type="GO" id="GO:0102710">
    <property type="term" value="F:D-inositol-3-phosphate glycosyltransferase activity"/>
    <property type="evidence" value="ECO:0007669"/>
    <property type="project" value="UniProtKB-EC"/>
</dbReference>
<dbReference type="EC" id="2.4.1.250" evidence="2"/>
<sequence length="373" mass="41680">MEERLHVLHILKRDELGGLSRYVRDLSRGLIERGVRVTIACRADDGIDSFQGLDVEVLDLPIDEGLGGVLKSGMWLRKWVKKNHVNVLHVHHRSAAMVALPLRKLCGVKSLYTLHLTHLPRFREVNAFVAMGDYYHVPSKMAFDWLVEQGVDERKIQLIVHGIDMDRYRLPSAEERKTARKRFGFDDDVVVGGYVGRFEDPKNEDWLLDVAMQMKNEKAGFLFAGGGAGKDAFERKLKDLGLGNRAVSLANVDPLEVYWAMDCFLLPSGIEGFSLATGEAMACGLPVCRTRTAGCEELVLDGETGVSVRIDREAFVNEAVGLMRMKREALLKMGGQASSYIRSRFTEDEQVADTMAYYEKIAGVADRKAGLDS</sequence>
<evidence type="ECO:0000313" key="2">
    <source>
        <dbReference type="EMBL" id="QDU32295.1"/>
    </source>
</evidence>
<dbReference type="RefSeq" id="WP_145073626.1">
    <property type="nucleotide sequence ID" value="NZ_CP036425.1"/>
</dbReference>
<dbReference type="CDD" id="cd03801">
    <property type="entry name" value="GT4_PimA-like"/>
    <property type="match status" value="1"/>
</dbReference>
<dbReference type="Gene3D" id="3.40.50.2000">
    <property type="entry name" value="Glycogen Phosphorylase B"/>
    <property type="match status" value="2"/>
</dbReference>
<organism evidence="2 3">
    <name type="scientific">Poriferisphaera corsica</name>
    <dbReference type="NCBI Taxonomy" id="2528020"/>
    <lineage>
        <taxon>Bacteria</taxon>
        <taxon>Pseudomonadati</taxon>
        <taxon>Planctomycetota</taxon>
        <taxon>Phycisphaerae</taxon>
        <taxon>Phycisphaerales</taxon>
        <taxon>Phycisphaeraceae</taxon>
        <taxon>Poriferisphaera</taxon>
    </lineage>
</organism>
<dbReference type="Proteomes" id="UP000317369">
    <property type="component" value="Chromosome"/>
</dbReference>
<dbReference type="KEGG" id="pcor:KS4_03260"/>
<dbReference type="InterPro" id="IPR050194">
    <property type="entry name" value="Glycosyltransferase_grp1"/>
</dbReference>
<dbReference type="Pfam" id="PF13692">
    <property type="entry name" value="Glyco_trans_1_4"/>
    <property type="match status" value="1"/>
</dbReference>
<keyword evidence="3" id="KW-1185">Reference proteome</keyword>
<name>A0A517YQ00_9BACT</name>
<dbReference type="OrthoDB" id="9795068at2"/>
<evidence type="ECO:0000259" key="1">
    <source>
        <dbReference type="Pfam" id="PF13439"/>
    </source>
</evidence>
<dbReference type="AlphaFoldDB" id="A0A517YQ00"/>
<dbReference type="InterPro" id="IPR028098">
    <property type="entry name" value="Glyco_trans_4-like_N"/>
</dbReference>
<dbReference type="EMBL" id="CP036425">
    <property type="protein sequence ID" value="QDU32295.1"/>
    <property type="molecule type" value="Genomic_DNA"/>
</dbReference>
<evidence type="ECO:0000313" key="3">
    <source>
        <dbReference type="Proteomes" id="UP000317369"/>
    </source>
</evidence>
<gene>
    <name evidence="2" type="primary">mshA_1</name>
    <name evidence="2" type="ORF">KS4_03260</name>
</gene>
<keyword evidence="2" id="KW-0328">Glycosyltransferase</keyword>
<proteinExistence type="predicted"/>
<dbReference type="SUPFAM" id="SSF53756">
    <property type="entry name" value="UDP-Glycosyltransferase/glycogen phosphorylase"/>
    <property type="match status" value="1"/>
</dbReference>
<keyword evidence="2" id="KW-0808">Transferase</keyword>
<feature type="domain" description="Glycosyltransferase subfamily 4-like N-terminal" evidence="1">
    <location>
        <begin position="17"/>
        <end position="167"/>
    </location>
</feature>
<protein>
    <submittedName>
        <fullName evidence="2">D-inositol 3-phosphate glycosyltransferase</fullName>
        <ecNumber evidence="2">2.4.1.250</ecNumber>
    </submittedName>
</protein>
<dbReference type="PANTHER" id="PTHR45947:SF3">
    <property type="entry name" value="SULFOQUINOVOSYL TRANSFERASE SQD2"/>
    <property type="match status" value="1"/>
</dbReference>